<dbReference type="Pfam" id="PF00069">
    <property type="entry name" value="Pkinase"/>
    <property type="match status" value="1"/>
</dbReference>
<dbReference type="SUPFAM" id="SSF56112">
    <property type="entry name" value="Protein kinase-like (PK-like)"/>
    <property type="match status" value="1"/>
</dbReference>
<organism evidence="8 9">
    <name type="scientific">Marchantia polymorpha</name>
    <name type="common">Common liverwort</name>
    <name type="synonym">Marchantia aquatica</name>
    <dbReference type="NCBI Taxonomy" id="3197"/>
    <lineage>
        <taxon>Eukaryota</taxon>
        <taxon>Viridiplantae</taxon>
        <taxon>Streptophyta</taxon>
        <taxon>Embryophyta</taxon>
        <taxon>Marchantiophyta</taxon>
        <taxon>Marchantiopsida</taxon>
        <taxon>Marchantiidae</taxon>
        <taxon>Marchantiales</taxon>
        <taxon>Marchantiaceae</taxon>
        <taxon>Marchantia</taxon>
    </lineage>
</organism>
<dbReference type="OrthoDB" id="248923at2759"/>
<dbReference type="Gene3D" id="3.30.200.20">
    <property type="entry name" value="Phosphorylase Kinase, domain 1"/>
    <property type="match status" value="1"/>
</dbReference>
<feature type="region of interest" description="Disordered" evidence="6">
    <location>
        <begin position="507"/>
        <end position="606"/>
    </location>
</feature>
<dbReference type="GO" id="GO:0035556">
    <property type="term" value="P:intracellular signal transduction"/>
    <property type="evidence" value="ECO:0000318"/>
    <property type="project" value="GO_Central"/>
</dbReference>
<evidence type="ECO:0000313" key="9">
    <source>
        <dbReference type="Proteomes" id="UP000244005"/>
    </source>
</evidence>
<feature type="compositionally biased region" description="Basic residues" evidence="6">
    <location>
        <begin position="523"/>
        <end position="532"/>
    </location>
</feature>
<dbReference type="GO" id="GO:0004674">
    <property type="term" value="F:protein serine/threonine kinase activity"/>
    <property type="evidence" value="ECO:0000318"/>
    <property type="project" value="GO_Central"/>
</dbReference>
<dbReference type="SMART" id="SM00220">
    <property type="entry name" value="S_TKc"/>
    <property type="match status" value="1"/>
</dbReference>
<dbReference type="AlphaFoldDB" id="A0A2R6W9R3"/>
<reference evidence="9" key="1">
    <citation type="journal article" date="2017" name="Cell">
        <title>Insights into land plant evolution garnered from the Marchantia polymorpha genome.</title>
        <authorList>
            <person name="Bowman J.L."/>
            <person name="Kohchi T."/>
            <person name="Yamato K.T."/>
            <person name="Jenkins J."/>
            <person name="Shu S."/>
            <person name="Ishizaki K."/>
            <person name="Yamaoka S."/>
            <person name="Nishihama R."/>
            <person name="Nakamura Y."/>
            <person name="Berger F."/>
            <person name="Adam C."/>
            <person name="Aki S.S."/>
            <person name="Althoff F."/>
            <person name="Araki T."/>
            <person name="Arteaga-Vazquez M.A."/>
            <person name="Balasubrmanian S."/>
            <person name="Barry K."/>
            <person name="Bauer D."/>
            <person name="Boehm C.R."/>
            <person name="Briginshaw L."/>
            <person name="Caballero-Perez J."/>
            <person name="Catarino B."/>
            <person name="Chen F."/>
            <person name="Chiyoda S."/>
            <person name="Chovatia M."/>
            <person name="Davies K.M."/>
            <person name="Delmans M."/>
            <person name="Demura T."/>
            <person name="Dierschke T."/>
            <person name="Dolan L."/>
            <person name="Dorantes-Acosta A.E."/>
            <person name="Eklund D.M."/>
            <person name="Florent S.N."/>
            <person name="Flores-Sandoval E."/>
            <person name="Fujiyama A."/>
            <person name="Fukuzawa H."/>
            <person name="Galik B."/>
            <person name="Grimanelli D."/>
            <person name="Grimwood J."/>
            <person name="Grossniklaus U."/>
            <person name="Hamada T."/>
            <person name="Haseloff J."/>
            <person name="Hetherington A.J."/>
            <person name="Higo A."/>
            <person name="Hirakawa Y."/>
            <person name="Hundley H.N."/>
            <person name="Ikeda Y."/>
            <person name="Inoue K."/>
            <person name="Inoue S.I."/>
            <person name="Ishida S."/>
            <person name="Jia Q."/>
            <person name="Kakita M."/>
            <person name="Kanazawa T."/>
            <person name="Kawai Y."/>
            <person name="Kawashima T."/>
            <person name="Kennedy M."/>
            <person name="Kinose K."/>
            <person name="Kinoshita T."/>
            <person name="Kohara Y."/>
            <person name="Koide E."/>
            <person name="Komatsu K."/>
            <person name="Kopischke S."/>
            <person name="Kubo M."/>
            <person name="Kyozuka J."/>
            <person name="Lagercrantz U."/>
            <person name="Lin S.S."/>
            <person name="Lindquist E."/>
            <person name="Lipzen A.M."/>
            <person name="Lu C.W."/>
            <person name="De Luna E."/>
            <person name="Martienssen R.A."/>
            <person name="Minamino N."/>
            <person name="Mizutani M."/>
            <person name="Mizutani M."/>
            <person name="Mochizuki N."/>
            <person name="Monte I."/>
            <person name="Mosher R."/>
            <person name="Nagasaki H."/>
            <person name="Nakagami H."/>
            <person name="Naramoto S."/>
            <person name="Nishitani K."/>
            <person name="Ohtani M."/>
            <person name="Okamoto T."/>
            <person name="Okumura M."/>
            <person name="Phillips J."/>
            <person name="Pollak B."/>
            <person name="Reinders A."/>
            <person name="Rovekamp M."/>
            <person name="Sano R."/>
            <person name="Sawa S."/>
            <person name="Schmid M.W."/>
            <person name="Shirakawa M."/>
            <person name="Solano R."/>
            <person name="Spunde A."/>
            <person name="Suetsugu N."/>
            <person name="Sugano S."/>
            <person name="Sugiyama A."/>
            <person name="Sun R."/>
            <person name="Suzuki Y."/>
            <person name="Takenaka M."/>
            <person name="Takezawa D."/>
            <person name="Tomogane H."/>
            <person name="Tsuzuki M."/>
            <person name="Ueda T."/>
            <person name="Umeda M."/>
            <person name="Ward J.M."/>
            <person name="Watanabe Y."/>
            <person name="Yazaki K."/>
            <person name="Yokoyama R."/>
            <person name="Yoshitake Y."/>
            <person name="Yotsui I."/>
            <person name="Zachgo S."/>
            <person name="Schmutz J."/>
        </authorList>
    </citation>
    <scope>NUCLEOTIDE SEQUENCE [LARGE SCALE GENOMIC DNA]</scope>
    <source>
        <strain evidence="9">Tak-1</strain>
    </source>
</reference>
<dbReference type="OMA" id="EMSANHT"/>
<keyword evidence="3" id="KW-0418">Kinase</keyword>
<sequence>MGYKDVVEVDASNGIYSVCEKKWAVGTRYKLHEHIGAGSYGDVCRATDVETNQVVALKRIPDVFYCHMLAKRVLREVCIMRRLRHPYIISLSNVFTSDSLDIRGGVDLYIATEYADRGDMYHLKDPLLPDDVKLLVWQLLSGVRYLHSCHVWHRDIKSENVLLTSRMRVKICDFGLSRSAVESSAAVEPRQIPTGRRSKSGKPVLIRQYTKTVVTPSYRAPEVIMSQGQYTSAIDIWALGCIFWELLVRQVSPQRTGPPARPLFGVRGEPNTPLGGELYAEDGNSKLSEQLDVIFDVIGTPCWKDIESVPSESWRSYLKQVPGRAGNMIAQLTGCVDEEALDLLSRMLAFDPARRCTAEEALAHTYFKSLKQPQDVPPITFENAPSVLPEDPLWAITNPAMALGLLERELENSMTQPDGGRQTLEWLLQREVERQQEHFKLRQHYAKAATEVAANNNPALALFPGASYFAVPAVVALDPGTSRDAHTAPQATNYSTEESTLTLEVSKTADARDDNGAQEPAAKKRGGRKKTIIKQGSLRIELNSMPSPQTSRTTTRSAKQKPSGGEYDGLPVSESVPRRSPRLREAHAQANEGWSGRGKRPHDFGANDPATLYAAAARALSVQRPDVPLISFLRNPLLDFSRLLKKARYSDLQYHHLATHTQDVAPPSSGLEDDESAKGGRCNYMLSMYGM</sequence>
<keyword evidence="1" id="KW-0808">Transferase</keyword>
<dbReference type="InterPro" id="IPR017441">
    <property type="entry name" value="Protein_kinase_ATP_BS"/>
</dbReference>
<gene>
    <name evidence="8" type="ORF">MARPO_0122s0024</name>
</gene>
<protein>
    <recommendedName>
        <fullName evidence="7">Protein kinase domain-containing protein</fullName>
    </recommendedName>
</protein>
<dbReference type="EMBL" id="KZ772794">
    <property type="protein sequence ID" value="PTQ30593.1"/>
    <property type="molecule type" value="Genomic_DNA"/>
</dbReference>
<dbReference type="PROSITE" id="PS00107">
    <property type="entry name" value="PROTEIN_KINASE_ATP"/>
    <property type="match status" value="1"/>
</dbReference>
<dbReference type="GO" id="GO:0005524">
    <property type="term" value="F:ATP binding"/>
    <property type="evidence" value="ECO:0007669"/>
    <property type="project" value="UniProtKB-UniRule"/>
</dbReference>
<name>A0A2R6W9R3_MARPO</name>
<dbReference type="GO" id="GO:0005634">
    <property type="term" value="C:nucleus"/>
    <property type="evidence" value="ECO:0000318"/>
    <property type="project" value="GO_Central"/>
</dbReference>
<dbReference type="PROSITE" id="PS00108">
    <property type="entry name" value="PROTEIN_KINASE_ST"/>
    <property type="match status" value="1"/>
</dbReference>
<dbReference type="InterPro" id="IPR011009">
    <property type="entry name" value="Kinase-like_dom_sf"/>
</dbReference>
<keyword evidence="9" id="KW-1185">Reference proteome</keyword>
<evidence type="ECO:0000256" key="2">
    <source>
        <dbReference type="ARBA" id="ARBA00022741"/>
    </source>
</evidence>
<dbReference type="InterPro" id="IPR050117">
    <property type="entry name" value="MAPK"/>
</dbReference>
<dbReference type="GO" id="GO:0005737">
    <property type="term" value="C:cytoplasm"/>
    <property type="evidence" value="ECO:0000318"/>
    <property type="project" value="GO_Central"/>
</dbReference>
<dbReference type="PROSITE" id="PS50011">
    <property type="entry name" value="PROTEIN_KINASE_DOM"/>
    <property type="match status" value="1"/>
</dbReference>
<dbReference type="Gene3D" id="1.10.510.10">
    <property type="entry name" value="Transferase(Phosphotransferase) domain 1"/>
    <property type="match status" value="1"/>
</dbReference>
<keyword evidence="4 5" id="KW-0067">ATP-binding</keyword>
<evidence type="ECO:0000256" key="1">
    <source>
        <dbReference type="ARBA" id="ARBA00022679"/>
    </source>
</evidence>
<keyword evidence="2 5" id="KW-0547">Nucleotide-binding</keyword>
<dbReference type="InterPro" id="IPR008271">
    <property type="entry name" value="Ser/Thr_kinase_AS"/>
</dbReference>
<evidence type="ECO:0000256" key="6">
    <source>
        <dbReference type="SAM" id="MobiDB-lite"/>
    </source>
</evidence>
<evidence type="ECO:0000256" key="5">
    <source>
        <dbReference type="PROSITE-ProRule" id="PRU10141"/>
    </source>
</evidence>
<dbReference type="PANTHER" id="PTHR24055">
    <property type="entry name" value="MITOGEN-ACTIVATED PROTEIN KINASE"/>
    <property type="match status" value="1"/>
</dbReference>
<evidence type="ECO:0000313" key="8">
    <source>
        <dbReference type="EMBL" id="PTQ30593.1"/>
    </source>
</evidence>
<dbReference type="Proteomes" id="UP000244005">
    <property type="component" value="Unassembled WGS sequence"/>
</dbReference>
<dbReference type="InterPro" id="IPR000719">
    <property type="entry name" value="Prot_kinase_dom"/>
</dbReference>
<evidence type="ECO:0000259" key="7">
    <source>
        <dbReference type="PROSITE" id="PS50011"/>
    </source>
</evidence>
<proteinExistence type="predicted"/>
<evidence type="ECO:0000256" key="3">
    <source>
        <dbReference type="ARBA" id="ARBA00022777"/>
    </source>
</evidence>
<accession>A0A2R6W9R3</accession>
<feature type="binding site" evidence="5">
    <location>
        <position position="58"/>
    </location>
    <ligand>
        <name>ATP</name>
        <dbReference type="ChEBI" id="CHEBI:30616"/>
    </ligand>
</feature>
<feature type="domain" description="Protein kinase" evidence="7">
    <location>
        <begin position="29"/>
        <end position="367"/>
    </location>
</feature>
<evidence type="ECO:0000256" key="4">
    <source>
        <dbReference type="ARBA" id="ARBA00022840"/>
    </source>
</evidence>